<gene>
    <name evidence="1" type="ORF">RFULGI_LOCUS3805</name>
</gene>
<evidence type="ECO:0000313" key="1">
    <source>
        <dbReference type="EMBL" id="CAG8531290.1"/>
    </source>
</evidence>
<name>A0A9N9AK35_9GLOM</name>
<feature type="non-terminal residue" evidence="1">
    <location>
        <position position="47"/>
    </location>
</feature>
<dbReference type="OrthoDB" id="5578775at2759"/>
<dbReference type="Proteomes" id="UP000789396">
    <property type="component" value="Unassembled WGS sequence"/>
</dbReference>
<dbReference type="AlphaFoldDB" id="A0A9N9AK35"/>
<accession>A0A9N9AK35</accession>
<reference evidence="1" key="1">
    <citation type="submission" date="2021-06" db="EMBL/GenBank/DDBJ databases">
        <authorList>
            <person name="Kallberg Y."/>
            <person name="Tangrot J."/>
            <person name="Rosling A."/>
        </authorList>
    </citation>
    <scope>NUCLEOTIDE SEQUENCE</scope>
    <source>
        <strain evidence="1">IN212</strain>
    </source>
</reference>
<evidence type="ECO:0000313" key="2">
    <source>
        <dbReference type="Proteomes" id="UP000789396"/>
    </source>
</evidence>
<sequence>MAPTGVAAQNIGGKTIHSSLKIRLRNGRYQTLIHSNLENETRLKRIE</sequence>
<dbReference type="EMBL" id="CAJVPZ010003512">
    <property type="protein sequence ID" value="CAG8531290.1"/>
    <property type="molecule type" value="Genomic_DNA"/>
</dbReference>
<comment type="caution">
    <text evidence="1">The sequence shown here is derived from an EMBL/GenBank/DDBJ whole genome shotgun (WGS) entry which is preliminary data.</text>
</comment>
<organism evidence="1 2">
    <name type="scientific">Racocetra fulgida</name>
    <dbReference type="NCBI Taxonomy" id="60492"/>
    <lineage>
        <taxon>Eukaryota</taxon>
        <taxon>Fungi</taxon>
        <taxon>Fungi incertae sedis</taxon>
        <taxon>Mucoromycota</taxon>
        <taxon>Glomeromycotina</taxon>
        <taxon>Glomeromycetes</taxon>
        <taxon>Diversisporales</taxon>
        <taxon>Gigasporaceae</taxon>
        <taxon>Racocetra</taxon>
    </lineage>
</organism>
<protein>
    <submittedName>
        <fullName evidence="1">5281_t:CDS:1</fullName>
    </submittedName>
</protein>
<keyword evidence="2" id="KW-1185">Reference proteome</keyword>
<proteinExistence type="predicted"/>